<evidence type="ECO:0000313" key="2">
    <source>
        <dbReference type="EMBL" id="KZP32415.1"/>
    </source>
</evidence>
<accession>A0A166V7D6</accession>
<feature type="region of interest" description="Disordered" evidence="1">
    <location>
        <begin position="148"/>
        <end position="186"/>
    </location>
</feature>
<feature type="region of interest" description="Disordered" evidence="1">
    <location>
        <begin position="276"/>
        <end position="345"/>
    </location>
</feature>
<keyword evidence="3" id="KW-1185">Reference proteome</keyword>
<dbReference type="EMBL" id="KV417486">
    <property type="protein sequence ID" value="KZP32415.1"/>
    <property type="molecule type" value="Genomic_DNA"/>
</dbReference>
<feature type="compositionally biased region" description="Basic and acidic residues" evidence="1">
    <location>
        <begin position="20"/>
        <end position="29"/>
    </location>
</feature>
<proteinExistence type="predicted"/>
<evidence type="ECO:0000313" key="3">
    <source>
        <dbReference type="Proteomes" id="UP000076532"/>
    </source>
</evidence>
<evidence type="ECO:0000256" key="1">
    <source>
        <dbReference type="SAM" id="MobiDB-lite"/>
    </source>
</evidence>
<feature type="compositionally biased region" description="Pro residues" evidence="1">
    <location>
        <begin position="9"/>
        <end position="18"/>
    </location>
</feature>
<organism evidence="2 3">
    <name type="scientific">Athelia psychrophila</name>
    <dbReference type="NCBI Taxonomy" id="1759441"/>
    <lineage>
        <taxon>Eukaryota</taxon>
        <taxon>Fungi</taxon>
        <taxon>Dikarya</taxon>
        <taxon>Basidiomycota</taxon>
        <taxon>Agaricomycotina</taxon>
        <taxon>Agaricomycetes</taxon>
        <taxon>Agaricomycetidae</taxon>
        <taxon>Atheliales</taxon>
        <taxon>Atheliaceae</taxon>
        <taxon>Athelia</taxon>
    </lineage>
</organism>
<dbReference type="AlphaFoldDB" id="A0A166V7D6"/>
<protein>
    <submittedName>
        <fullName evidence="2">Uncharacterized protein</fullName>
    </submittedName>
</protein>
<name>A0A166V7D6_9AGAM</name>
<gene>
    <name evidence="2" type="ORF">FIBSPDRAFT_1037030</name>
</gene>
<dbReference type="Proteomes" id="UP000076532">
    <property type="component" value="Unassembled WGS sequence"/>
</dbReference>
<feature type="region of interest" description="Disordered" evidence="1">
    <location>
        <begin position="1"/>
        <end position="46"/>
    </location>
</feature>
<sequence length="606" mass="66998">MDTNGSPTSPAPNPPSPIPQREESAEETRLNSMIREFGHMDPDPPTDLFATERDHLSQASLGLTEALHRLQQLRTSIASLTDRYPNAHARAVGDGDGVGPSHAAIVLSDRNNENPRNGTADDPIPVRVRGNISATAMERLEEFETLRAARASPMRRSVRTPSSPALAPPRRGHRSPPLPDLLVPTRRSWLETPVARPRDTSPDDGSTALGRRVAARAAAGGTSADARRAGLSEGDRLFLNRTTEFANGLERAVQDLRGGTAAGSQWHLLRSARAVRDEDGPPPLLPEGSRYPDPIGTIPDRMRASTRPPSWTGPASSADELEQRRQDGYTRSTPNASGSAASGAQNRNYLVRRRLNADGEEHVHTIDLETWEQDEAMDWLMPSVPPTARQNPDLPTPAEHRTRLTRLQRELYRTANEPVASSEDRSRQFVPPVAASRRSRGWARLDADGVEIDSEEEGNQERARAREYLRARRFNSSELVEIERRAPVRRETLVPMTRTSMSHALPEVAAPARVRINPPPPPWAEWSPSPWVNALYDDPPAIRPFVAPPNRPQNVPIRTPSPLNELYHAFIADPLPMPLTAMIPEIALPRKSHNNKIRVHDPIAGR</sequence>
<dbReference type="OrthoDB" id="2649166at2759"/>
<reference evidence="2 3" key="1">
    <citation type="journal article" date="2016" name="Mol. Biol. Evol.">
        <title>Comparative Genomics of Early-Diverging Mushroom-Forming Fungi Provides Insights into the Origins of Lignocellulose Decay Capabilities.</title>
        <authorList>
            <person name="Nagy L.G."/>
            <person name="Riley R."/>
            <person name="Tritt A."/>
            <person name="Adam C."/>
            <person name="Daum C."/>
            <person name="Floudas D."/>
            <person name="Sun H."/>
            <person name="Yadav J.S."/>
            <person name="Pangilinan J."/>
            <person name="Larsson K.H."/>
            <person name="Matsuura K."/>
            <person name="Barry K."/>
            <person name="Labutti K."/>
            <person name="Kuo R."/>
            <person name="Ohm R.A."/>
            <person name="Bhattacharya S.S."/>
            <person name="Shirouzu T."/>
            <person name="Yoshinaga Y."/>
            <person name="Martin F.M."/>
            <person name="Grigoriev I.V."/>
            <person name="Hibbett D.S."/>
        </authorList>
    </citation>
    <scope>NUCLEOTIDE SEQUENCE [LARGE SCALE GENOMIC DNA]</scope>
    <source>
        <strain evidence="2 3">CBS 109695</strain>
    </source>
</reference>